<dbReference type="InterPro" id="IPR036652">
    <property type="entry name" value="YjeF_N_dom_sf"/>
</dbReference>
<evidence type="ECO:0000256" key="9">
    <source>
        <dbReference type="ARBA" id="ARBA00023235"/>
    </source>
</evidence>
<evidence type="ECO:0000256" key="4">
    <source>
        <dbReference type="ARBA" id="ARBA00022723"/>
    </source>
</evidence>
<dbReference type="PANTHER" id="PTHR13232:SF10">
    <property type="entry name" value="NAD(P)H-HYDRATE EPIMERASE"/>
    <property type="match status" value="1"/>
</dbReference>
<accession>A0AB34JAK4</accession>
<dbReference type="Proteomes" id="UP001515480">
    <property type="component" value="Unassembled WGS sequence"/>
</dbReference>
<sequence length="286" mass="29953">MPHTLKLLSAAEASSLDDELRRLFSEAQLAELAGFAFASAIAAEYELPRYARVLVVLGAGANGRDGMAAARHLAAFGYAVPILRAWPANASSYELLVDAVFGHRYTPPPRPPFAALLAALRASAVPLVSLDVPSGWPVDADAPPDGAALAPHGLVSLLAPKRCALHFDGAHLLAGRHVPPPLAARLGLHPPHFAAAAPFVRLEGLRCDAAEGRCTLRADALPLPPSFSAAAAVFSACISLVLLAYAVGALARSECRLFGLLWRPGLSHARHRDDAATRSSTRDAGL</sequence>
<evidence type="ECO:0000256" key="2">
    <source>
        <dbReference type="ARBA" id="ARBA00000909"/>
    </source>
</evidence>
<keyword evidence="7" id="KW-0630">Potassium</keyword>
<dbReference type="InterPro" id="IPR032976">
    <property type="entry name" value="YJEFN_prot_NAXE-like"/>
</dbReference>
<comment type="catalytic activity">
    <reaction evidence="1">
        <text>(6R)-NADHX = (6S)-NADHX</text>
        <dbReference type="Rhea" id="RHEA:32215"/>
        <dbReference type="ChEBI" id="CHEBI:64074"/>
        <dbReference type="ChEBI" id="CHEBI:64075"/>
        <dbReference type="EC" id="5.1.99.6"/>
    </reaction>
</comment>
<dbReference type="Pfam" id="PF03853">
    <property type="entry name" value="YjeF_N"/>
    <property type="match status" value="2"/>
</dbReference>
<reference evidence="12 13" key="1">
    <citation type="journal article" date="2024" name="Science">
        <title>Giant polyketide synthase enzymes in the biosynthesis of giant marine polyether toxins.</title>
        <authorList>
            <person name="Fallon T.R."/>
            <person name="Shende V.V."/>
            <person name="Wierzbicki I.H."/>
            <person name="Pendleton A.L."/>
            <person name="Watervoot N.F."/>
            <person name="Auber R.P."/>
            <person name="Gonzalez D.J."/>
            <person name="Wisecaver J.H."/>
            <person name="Moore B.S."/>
        </authorList>
    </citation>
    <scope>NUCLEOTIDE SEQUENCE [LARGE SCALE GENOMIC DNA]</scope>
    <source>
        <strain evidence="12 13">12B1</strain>
    </source>
</reference>
<dbReference type="InterPro" id="IPR004443">
    <property type="entry name" value="YjeF_N_dom"/>
</dbReference>
<keyword evidence="13" id="KW-1185">Reference proteome</keyword>
<dbReference type="GO" id="GO:0005739">
    <property type="term" value="C:mitochondrion"/>
    <property type="evidence" value="ECO:0007669"/>
    <property type="project" value="TreeGrafter"/>
</dbReference>
<dbReference type="EC" id="5.1.99.6" evidence="3"/>
<evidence type="ECO:0000256" key="7">
    <source>
        <dbReference type="ARBA" id="ARBA00022958"/>
    </source>
</evidence>
<feature type="domain" description="YjeF N-terminal" evidence="11">
    <location>
        <begin position="8"/>
        <end position="190"/>
    </location>
</feature>
<keyword evidence="9" id="KW-0413">Isomerase</keyword>
<dbReference type="PROSITE" id="PS51385">
    <property type="entry name" value="YJEF_N"/>
    <property type="match status" value="1"/>
</dbReference>
<organism evidence="12 13">
    <name type="scientific">Prymnesium parvum</name>
    <name type="common">Toxic golden alga</name>
    <dbReference type="NCBI Taxonomy" id="97485"/>
    <lineage>
        <taxon>Eukaryota</taxon>
        <taxon>Haptista</taxon>
        <taxon>Haptophyta</taxon>
        <taxon>Prymnesiophyceae</taxon>
        <taxon>Prymnesiales</taxon>
        <taxon>Prymnesiaceae</taxon>
        <taxon>Prymnesium</taxon>
    </lineage>
</organism>
<feature type="transmembrane region" description="Helical" evidence="10">
    <location>
        <begin position="227"/>
        <end position="251"/>
    </location>
</feature>
<evidence type="ECO:0000259" key="11">
    <source>
        <dbReference type="PROSITE" id="PS51385"/>
    </source>
</evidence>
<protein>
    <recommendedName>
        <fullName evidence="3">NAD(P)H-hydrate epimerase</fullName>
        <ecNumber evidence="3">5.1.99.6</ecNumber>
    </recommendedName>
</protein>
<keyword evidence="5" id="KW-0547">Nucleotide-binding</keyword>
<evidence type="ECO:0000256" key="3">
    <source>
        <dbReference type="ARBA" id="ARBA00012228"/>
    </source>
</evidence>
<keyword evidence="10" id="KW-0812">Transmembrane</keyword>
<dbReference type="GO" id="GO:0046872">
    <property type="term" value="F:metal ion binding"/>
    <property type="evidence" value="ECO:0007669"/>
    <property type="project" value="UniProtKB-KW"/>
</dbReference>
<gene>
    <name evidence="12" type="ORF">AB1Y20_002991</name>
</gene>
<dbReference type="AlphaFoldDB" id="A0AB34JAK4"/>
<dbReference type="GO" id="GO:0052856">
    <property type="term" value="F:NAD(P)HX epimerase activity"/>
    <property type="evidence" value="ECO:0007669"/>
    <property type="project" value="UniProtKB-EC"/>
</dbReference>
<evidence type="ECO:0000256" key="10">
    <source>
        <dbReference type="SAM" id="Phobius"/>
    </source>
</evidence>
<keyword evidence="4" id="KW-0479">Metal-binding</keyword>
<evidence type="ECO:0000256" key="8">
    <source>
        <dbReference type="ARBA" id="ARBA00023027"/>
    </source>
</evidence>
<dbReference type="SUPFAM" id="SSF64153">
    <property type="entry name" value="YjeF N-terminal domain-like"/>
    <property type="match status" value="1"/>
</dbReference>
<comment type="caution">
    <text evidence="12">The sequence shown here is derived from an EMBL/GenBank/DDBJ whole genome shotgun (WGS) entry which is preliminary data.</text>
</comment>
<dbReference type="Gene3D" id="3.40.50.10260">
    <property type="entry name" value="YjeF N-terminal domain"/>
    <property type="match status" value="2"/>
</dbReference>
<keyword evidence="10" id="KW-1133">Transmembrane helix</keyword>
<evidence type="ECO:0000313" key="12">
    <source>
        <dbReference type="EMBL" id="KAL1518704.1"/>
    </source>
</evidence>
<keyword evidence="8" id="KW-0520">NAD</keyword>
<comment type="catalytic activity">
    <reaction evidence="2">
        <text>(6R)-NADPHX = (6S)-NADPHX</text>
        <dbReference type="Rhea" id="RHEA:32227"/>
        <dbReference type="ChEBI" id="CHEBI:64076"/>
        <dbReference type="ChEBI" id="CHEBI:64077"/>
        <dbReference type="EC" id="5.1.99.6"/>
    </reaction>
</comment>
<dbReference type="EMBL" id="JBGBPQ010000010">
    <property type="protein sequence ID" value="KAL1518704.1"/>
    <property type="molecule type" value="Genomic_DNA"/>
</dbReference>
<keyword evidence="10" id="KW-0472">Membrane</keyword>
<proteinExistence type="predicted"/>
<name>A0AB34JAK4_PRYPA</name>
<dbReference type="GO" id="GO:0000166">
    <property type="term" value="F:nucleotide binding"/>
    <property type="evidence" value="ECO:0007669"/>
    <property type="project" value="UniProtKB-KW"/>
</dbReference>
<dbReference type="PANTHER" id="PTHR13232">
    <property type="entry name" value="NAD(P)H-HYDRATE EPIMERASE"/>
    <property type="match status" value="1"/>
</dbReference>
<keyword evidence="6" id="KW-0521">NADP</keyword>
<evidence type="ECO:0000256" key="6">
    <source>
        <dbReference type="ARBA" id="ARBA00022857"/>
    </source>
</evidence>
<evidence type="ECO:0000256" key="1">
    <source>
        <dbReference type="ARBA" id="ARBA00000013"/>
    </source>
</evidence>
<evidence type="ECO:0000313" key="13">
    <source>
        <dbReference type="Proteomes" id="UP001515480"/>
    </source>
</evidence>
<evidence type="ECO:0000256" key="5">
    <source>
        <dbReference type="ARBA" id="ARBA00022741"/>
    </source>
</evidence>